<feature type="signal peptide" evidence="1">
    <location>
        <begin position="1"/>
        <end position="25"/>
    </location>
</feature>
<proteinExistence type="predicted"/>
<reference evidence="2 3" key="1">
    <citation type="journal article" date="2017" name="Front. Microbiol.">
        <title>New Insights into the Diversity of the Genus Faecalibacterium.</title>
        <authorList>
            <person name="Benevides L."/>
            <person name="Burman S."/>
            <person name="Martin R."/>
            <person name="Robert V."/>
            <person name="Thomas M."/>
            <person name="Miquel S."/>
            <person name="Chain F."/>
            <person name="Sokol H."/>
            <person name="Bermudez-Humaran L.G."/>
            <person name="Morrison M."/>
            <person name="Langella P."/>
            <person name="Azevedo V.A."/>
            <person name="Chatel J.M."/>
            <person name="Soares S."/>
        </authorList>
    </citation>
    <scope>NUCLEOTIDE SEQUENCE [LARGE SCALE GENOMIC DNA]</scope>
    <source>
        <strain evidence="2 3">CNCM I 4573</strain>
    </source>
</reference>
<evidence type="ECO:0008006" key="4">
    <source>
        <dbReference type="Google" id="ProtNLM"/>
    </source>
</evidence>
<dbReference type="EMBL" id="NMTW01000026">
    <property type="protein sequence ID" value="PDX76019.1"/>
    <property type="molecule type" value="Genomic_DNA"/>
</dbReference>
<feature type="chain" id="PRO_5012111392" description="Lipoprotein" evidence="1">
    <location>
        <begin position="26"/>
        <end position="170"/>
    </location>
</feature>
<comment type="caution">
    <text evidence="2">The sequence shown here is derived from an EMBL/GenBank/DDBJ whole genome shotgun (WGS) entry which is preliminary data.</text>
</comment>
<gene>
    <name evidence="2" type="ORF">CGS56_04865</name>
</gene>
<dbReference type="RefSeq" id="WP_097785129.1">
    <property type="nucleotide sequence ID" value="NZ_NMTW01000026.1"/>
</dbReference>
<evidence type="ECO:0000313" key="3">
    <source>
        <dbReference type="Proteomes" id="UP000220157"/>
    </source>
</evidence>
<sequence>MKKLSKIVALLLAGAMAMVMLTACSGGGGGTVTDEQKQERAYNRIAKSRQVNAASVTENDKDLQKTAKKYLHDDLDTSVEILGAKLVGKVHVEGEDKEFLTVIVTGRYEYGIILSTILTEIQNGIGKEIPGTNVNVKGTGTWTKLGVVVESDGNSSYMAFAFKVKNPNKK</sequence>
<protein>
    <recommendedName>
        <fullName evidence="4">Lipoprotein</fullName>
    </recommendedName>
</protein>
<dbReference type="AlphaFoldDB" id="A0A2A7AA12"/>
<organism evidence="2 3">
    <name type="scientific">Faecalibacterium prausnitzii</name>
    <dbReference type="NCBI Taxonomy" id="853"/>
    <lineage>
        <taxon>Bacteria</taxon>
        <taxon>Bacillati</taxon>
        <taxon>Bacillota</taxon>
        <taxon>Clostridia</taxon>
        <taxon>Eubacteriales</taxon>
        <taxon>Oscillospiraceae</taxon>
        <taxon>Faecalibacterium</taxon>
    </lineage>
</organism>
<name>A0A2A7AA12_9FIRM</name>
<dbReference type="Proteomes" id="UP000220157">
    <property type="component" value="Unassembled WGS sequence"/>
</dbReference>
<evidence type="ECO:0000313" key="2">
    <source>
        <dbReference type="EMBL" id="PDX76019.1"/>
    </source>
</evidence>
<evidence type="ECO:0000256" key="1">
    <source>
        <dbReference type="SAM" id="SignalP"/>
    </source>
</evidence>
<accession>A0A2A7AA12</accession>
<dbReference type="PROSITE" id="PS51257">
    <property type="entry name" value="PROKAR_LIPOPROTEIN"/>
    <property type="match status" value="1"/>
</dbReference>
<keyword evidence="1" id="KW-0732">Signal</keyword>